<dbReference type="InParanoid" id="D4H4E7"/>
<dbReference type="OrthoDB" id="9799036at2"/>
<keyword evidence="4" id="KW-1185">Reference proteome</keyword>
<dbReference type="RefSeq" id="WP_013011777.1">
    <property type="nucleotide sequence ID" value="NC_013943.1"/>
</dbReference>
<dbReference type="Pfam" id="PF13279">
    <property type="entry name" value="4HBT_2"/>
    <property type="match status" value="1"/>
</dbReference>
<name>D4H4E7_DENA2</name>
<proteinExistence type="inferred from homology"/>
<accession>D4H4E7</accession>
<dbReference type="KEGG" id="dap:Dacet_2516"/>
<dbReference type="InterPro" id="IPR029069">
    <property type="entry name" value="HotDog_dom_sf"/>
</dbReference>
<dbReference type="PANTHER" id="PTHR31793:SF27">
    <property type="entry name" value="NOVEL THIOESTERASE SUPERFAMILY DOMAIN AND SAPOSIN A-TYPE DOMAIN CONTAINING PROTEIN (0610012H03RIK)"/>
    <property type="match status" value="1"/>
</dbReference>
<dbReference type="Proteomes" id="UP000002012">
    <property type="component" value="Chromosome"/>
</dbReference>
<evidence type="ECO:0000256" key="2">
    <source>
        <dbReference type="ARBA" id="ARBA00022801"/>
    </source>
</evidence>
<dbReference type="PANTHER" id="PTHR31793">
    <property type="entry name" value="4-HYDROXYBENZOYL-COA THIOESTERASE FAMILY MEMBER"/>
    <property type="match status" value="1"/>
</dbReference>
<evidence type="ECO:0000256" key="1">
    <source>
        <dbReference type="ARBA" id="ARBA00005953"/>
    </source>
</evidence>
<dbReference type="EMBL" id="CP001968">
    <property type="protein sequence ID" value="ADD69276.1"/>
    <property type="molecule type" value="Genomic_DNA"/>
</dbReference>
<protein>
    <submittedName>
        <fullName evidence="3">Thioesterase superfamily protein</fullName>
    </submittedName>
</protein>
<dbReference type="eggNOG" id="COG0824">
    <property type="taxonomic scope" value="Bacteria"/>
</dbReference>
<gene>
    <name evidence="3" type="ordered locus">Dacet_2516</name>
</gene>
<keyword evidence="2" id="KW-0378">Hydrolase</keyword>
<organism evidence="3 4">
    <name type="scientific">Denitrovibrio acetiphilus (strain DSM 12809 / NBRC 114555 / N2460)</name>
    <dbReference type="NCBI Taxonomy" id="522772"/>
    <lineage>
        <taxon>Bacteria</taxon>
        <taxon>Pseudomonadati</taxon>
        <taxon>Deferribacterota</taxon>
        <taxon>Deferribacteres</taxon>
        <taxon>Deferribacterales</taxon>
        <taxon>Geovibrionaceae</taxon>
        <taxon>Denitrovibrio</taxon>
    </lineage>
</organism>
<dbReference type="InterPro" id="IPR050563">
    <property type="entry name" value="4-hydroxybenzoyl-CoA_TE"/>
</dbReference>
<evidence type="ECO:0000313" key="4">
    <source>
        <dbReference type="Proteomes" id="UP000002012"/>
    </source>
</evidence>
<dbReference type="AlphaFoldDB" id="D4H4E7"/>
<dbReference type="HOGENOM" id="CLU_101141_7_3_0"/>
<sequence>MKDYAFRMDFSVRDYELDMEGVVNNSVYMNYLEHARHRFLLSMGIDFAGYAEKGIFLIVAKAVLEYKTSLRSGDDFWIGINLIPHSKVRMIFQQDIYRYPDNKLVLKGEITGTGISESGRPKLPDEILEKLGAL</sequence>
<dbReference type="Gene3D" id="3.10.129.10">
    <property type="entry name" value="Hotdog Thioesterase"/>
    <property type="match status" value="1"/>
</dbReference>
<dbReference type="STRING" id="522772.Dacet_2516"/>
<dbReference type="GO" id="GO:0047617">
    <property type="term" value="F:fatty acyl-CoA hydrolase activity"/>
    <property type="evidence" value="ECO:0007669"/>
    <property type="project" value="TreeGrafter"/>
</dbReference>
<dbReference type="SUPFAM" id="SSF54637">
    <property type="entry name" value="Thioesterase/thiol ester dehydrase-isomerase"/>
    <property type="match status" value="1"/>
</dbReference>
<comment type="similarity">
    <text evidence="1">Belongs to the 4-hydroxybenzoyl-CoA thioesterase family.</text>
</comment>
<dbReference type="PaxDb" id="522772-Dacet_2516"/>
<reference evidence="3 4" key="1">
    <citation type="journal article" date="2010" name="Stand. Genomic Sci.">
        <title>Complete genome sequence of Denitrovibrio acetiphilus type strain (N2460).</title>
        <authorList>
            <person name="Kiss H."/>
            <person name="Lang E."/>
            <person name="Lapidus A."/>
            <person name="Copeland A."/>
            <person name="Nolan M."/>
            <person name="Glavina Del Rio T."/>
            <person name="Chen F."/>
            <person name="Lucas S."/>
            <person name="Tice H."/>
            <person name="Cheng J.F."/>
            <person name="Han C."/>
            <person name="Goodwin L."/>
            <person name="Pitluck S."/>
            <person name="Liolios K."/>
            <person name="Pati A."/>
            <person name="Ivanova N."/>
            <person name="Mavromatis K."/>
            <person name="Chen A."/>
            <person name="Palaniappan K."/>
            <person name="Land M."/>
            <person name="Hauser L."/>
            <person name="Chang Y.J."/>
            <person name="Jeffries C.D."/>
            <person name="Detter J.C."/>
            <person name="Brettin T."/>
            <person name="Spring S."/>
            <person name="Rohde M."/>
            <person name="Goker M."/>
            <person name="Woyke T."/>
            <person name="Bristow J."/>
            <person name="Eisen J.A."/>
            <person name="Markowitz V."/>
            <person name="Hugenholtz P."/>
            <person name="Kyrpides N.C."/>
            <person name="Klenk H.P."/>
        </authorList>
    </citation>
    <scope>NUCLEOTIDE SEQUENCE [LARGE SCALE GENOMIC DNA]</scope>
    <source>
        <strain evidence="4">DSM 12809 / NBRC 114555 / N2460</strain>
    </source>
</reference>
<dbReference type="CDD" id="cd00586">
    <property type="entry name" value="4HBT"/>
    <property type="match status" value="1"/>
</dbReference>
<evidence type="ECO:0000313" key="3">
    <source>
        <dbReference type="EMBL" id="ADD69276.1"/>
    </source>
</evidence>